<comment type="caution">
    <text evidence="2">The sequence shown here is derived from an EMBL/GenBank/DDBJ whole genome shotgun (WGS) entry which is preliminary data.</text>
</comment>
<evidence type="ECO:0000313" key="2">
    <source>
        <dbReference type="EMBL" id="KPP94185.1"/>
    </source>
</evidence>
<accession>A0A0N8K8C9</accession>
<dbReference type="EMBL" id="FBYC01000004">
    <property type="protein sequence ID" value="CUX81411.1"/>
    <property type="molecule type" value="Genomic_DNA"/>
</dbReference>
<dbReference type="STRING" id="1666912.Ga0058931_1748"/>
<reference evidence="2 3" key="1">
    <citation type="submission" date="2015-09" db="EMBL/GenBank/DDBJ databases">
        <title>Identification and resolution of microdiversity through metagenomic sequencing of parallel consortia.</title>
        <authorList>
            <person name="Nelson W.C."/>
            <person name="Romine M.F."/>
            <person name="Lindemann S.R."/>
        </authorList>
    </citation>
    <scope>NUCLEOTIDE SEQUENCE [LARGE SCALE GENOMIC DNA]</scope>
    <source>
        <strain evidence="2">HL-91</strain>
    </source>
</reference>
<evidence type="ECO:0000313" key="3">
    <source>
        <dbReference type="Proteomes" id="UP000050413"/>
    </source>
</evidence>
<dbReference type="Proteomes" id="UP000050413">
    <property type="component" value="Unassembled WGS sequence"/>
</dbReference>
<organism evidence="2 3">
    <name type="scientific">Roseibaca calidilacus</name>
    <dbReference type="NCBI Taxonomy" id="1666912"/>
    <lineage>
        <taxon>Bacteria</taxon>
        <taxon>Pseudomonadati</taxon>
        <taxon>Pseudomonadota</taxon>
        <taxon>Alphaproteobacteria</taxon>
        <taxon>Rhodobacterales</taxon>
        <taxon>Paracoccaceae</taxon>
        <taxon>Roseinatronobacter</taxon>
    </lineage>
</organism>
<protein>
    <submittedName>
        <fullName evidence="2">Uncharacterized protein</fullName>
    </submittedName>
</protein>
<evidence type="ECO:0000313" key="4">
    <source>
        <dbReference type="Proteomes" id="UP000182045"/>
    </source>
</evidence>
<proteinExistence type="predicted"/>
<gene>
    <name evidence="1" type="ORF">Ga0058931_1748</name>
    <name evidence="2" type="ORF">HLUCCA05_12760</name>
</gene>
<dbReference type="AlphaFoldDB" id="A0A0N8K8C9"/>
<dbReference type="Proteomes" id="UP000182045">
    <property type="component" value="Unassembled WGS sequence"/>
</dbReference>
<reference evidence="1 4" key="2">
    <citation type="submission" date="2016-01" db="EMBL/GenBank/DDBJ databases">
        <authorList>
            <person name="Varghese N."/>
        </authorList>
    </citation>
    <scope>NUCLEOTIDE SEQUENCE [LARGE SCALE GENOMIC DNA]</scope>
    <source>
        <strain evidence="1 4">HL-91</strain>
    </source>
</reference>
<name>A0A0N8K8C9_9RHOB</name>
<sequence length="180" mass="21008">MVLQMTTNYIYIPFDRQLYNDIVQFSDGRLDPVSLAEEQVLDLIERNLDNNANDWFGDRLIDFVKAHFPYRTKEFEERLKEIDADDNFCAPLIWKEVSVPSGTHVRMHYNGVHHFARVKNGHIEDADGRFSPSEWARKVANNTSRNAWRDLSFKAPLESVWVPAELLRSQAKARLQKSEV</sequence>
<evidence type="ECO:0000313" key="1">
    <source>
        <dbReference type="EMBL" id="CUX81411.1"/>
    </source>
</evidence>
<dbReference type="EMBL" id="LJSG01000006">
    <property type="protein sequence ID" value="KPP94185.1"/>
    <property type="molecule type" value="Genomic_DNA"/>
</dbReference>
<keyword evidence="4" id="KW-1185">Reference proteome</keyword>